<dbReference type="SUPFAM" id="SSF51735">
    <property type="entry name" value="NAD(P)-binding Rossmann-fold domains"/>
    <property type="match status" value="1"/>
</dbReference>
<dbReference type="RefSeq" id="XP_022580371.1">
    <property type="nucleotide sequence ID" value="XM_022726996.1"/>
</dbReference>
<evidence type="ECO:0000313" key="4">
    <source>
        <dbReference type="EMBL" id="OJJ45861.1"/>
    </source>
</evidence>
<feature type="domain" description="Gfo/Idh/MocA-like oxidoreductase N-terminal" evidence="2">
    <location>
        <begin position="4"/>
        <end position="119"/>
    </location>
</feature>
<dbReference type="VEuPathDB" id="FungiDB:ASPZODRAFT_17298"/>
<dbReference type="Pfam" id="PF01408">
    <property type="entry name" value="GFO_IDH_MocA"/>
    <property type="match status" value="1"/>
</dbReference>
<dbReference type="GO" id="GO:0006740">
    <property type="term" value="P:NADPH regeneration"/>
    <property type="evidence" value="ECO:0007669"/>
    <property type="project" value="TreeGrafter"/>
</dbReference>
<dbReference type="Gene3D" id="3.30.360.10">
    <property type="entry name" value="Dihydrodipicolinate Reductase, domain 2"/>
    <property type="match status" value="1"/>
</dbReference>
<keyword evidence="5" id="KW-1185">Reference proteome</keyword>
<accession>A0A1L9SF87</accession>
<dbReference type="Pfam" id="PF22725">
    <property type="entry name" value="GFO_IDH_MocA_C3"/>
    <property type="match status" value="1"/>
</dbReference>
<name>A0A1L9SF87_9EURO</name>
<comment type="similarity">
    <text evidence="1">Belongs to the Gfo/Idh/MocA family.</text>
</comment>
<dbReference type="GO" id="GO:0016491">
    <property type="term" value="F:oxidoreductase activity"/>
    <property type="evidence" value="ECO:0007669"/>
    <property type="project" value="TreeGrafter"/>
</dbReference>
<dbReference type="STRING" id="1073090.A0A1L9SF87"/>
<evidence type="ECO:0000313" key="5">
    <source>
        <dbReference type="Proteomes" id="UP000184188"/>
    </source>
</evidence>
<dbReference type="SUPFAM" id="SSF55347">
    <property type="entry name" value="Glyceraldehyde-3-phosphate dehydrogenase-like, C-terminal domain"/>
    <property type="match status" value="1"/>
</dbReference>
<evidence type="ECO:0000256" key="1">
    <source>
        <dbReference type="ARBA" id="ARBA00010928"/>
    </source>
</evidence>
<evidence type="ECO:0000259" key="2">
    <source>
        <dbReference type="Pfam" id="PF01408"/>
    </source>
</evidence>
<dbReference type="GeneID" id="34613460"/>
<dbReference type="GO" id="GO:0000166">
    <property type="term" value="F:nucleotide binding"/>
    <property type="evidence" value="ECO:0007669"/>
    <property type="project" value="InterPro"/>
</dbReference>
<dbReference type="EMBL" id="KV878344">
    <property type="protein sequence ID" value="OJJ45861.1"/>
    <property type="molecule type" value="Genomic_DNA"/>
</dbReference>
<reference evidence="5" key="1">
    <citation type="journal article" date="2017" name="Genome Biol.">
        <title>Comparative genomics reveals high biological diversity and specific adaptations in the industrially and medically important fungal genus Aspergillus.</title>
        <authorList>
            <person name="de Vries R.P."/>
            <person name="Riley R."/>
            <person name="Wiebenga A."/>
            <person name="Aguilar-Osorio G."/>
            <person name="Amillis S."/>
            <person name="Uchima C.A."/>
            <person name="Anderluh G."/>
            <person name="Asadollahi M."/>
            <person name="Askin M."/>
            <person name="Barry K."/>
            <person name="Battaglia E."/>
            <person name="Bayram O."/>
            <person name="Benocci T."/>
            <person name="Braus-Stromeyer S.A."/>
            <person name="Caldana C."/>
            <person name="Canovas D."/>
            <person name="Cerqueira G.C."/>
            <person name="Chen F."/>
            <person name="Chen W."/>
            <person name="Choi C."/>
            <person name="Clum A."/>
            <person name="Dos Santos R.A."/>
            <person name="Damasio A.R."/>
            <person name="Diallinas G."/>
            <person name="Emri T."/>
            <person name="Fekete E."/>
            <person name="Flipphi M."/>
            <person name="Freyberg S."/>
            <person name="Gallo A."/>
            <person name="Gournas C."/>
            <person name="Habgood R."/>
            <person name="Hainaut M."/>
            <person name="Harispe M.L."/>
            <person name="Henrissat B."/>
            <person name="Hilden K.S."/>
            <person name="Hope R."/>
            <person name="Hossain A."/>
            <person name="Karabika E."/>
            <person name="Karaffa L."/>
            <person name="Karanyi Z."/>
            <person name="Krasevec N."/>
            <person name="Kuo A."/>
            <person name="Kusch H."/>
            <person name="LaButti K."/>
            <person name="Lagendijk E.L."/>
            <person name="Lapidus A."/>
            <person name="Levasseur A."/>
            <person name="Lindquist E."/>
            <person name="Lipzen A."/>
            <person name="Logrieco A.F."/>
            <person name="MacCabe A."/>
            <person name="Maekelae M.R."/>
            <person name="Malavazi I."/>
            <person name="Melin P."/>
            <person name="Meyer V."/>
            <person name="Mielnichuk N."/>
            <person name="Miskei M."/>
            <person name="Molnar A.P."/>
            <person name="Mule G."/>
            <person name="Ngan C.Y."/>
            <person name="Orejas M."/>
            <person name="Orosz E."/>
            <person name="Ouedraogo J.P."/>
            <person name="Overkamp K.M."/>
            <person name="Park H.-S."/>
            <person name="Perrone G."/>
            <person name="Piumi F."/>
            <person name="Punt P.J."/>
            <person name="Ram A.F."/>
            <person name="Ramon A."/>
            <person name="Rauscher S."/>
            <person name="Record E."/>
            <person name="Riano-Pachon D.M."/>
            <person name="Robert V."/>
            <person name="Roehrig J."/>
            <person name="Ruller R."/>
            <person name="Salamov A."/>
            <person name="Salih N.S."/>
            <person name="Samson R.A."/>
            <person name="Sandor E."/>
            <person name="Sanguinetti M."/>
            <person name="Schuetze T."/>
            <person name="Sepcic K."/>
            <person name="Shelest E."/>
            <person name="Sherlock G."/>
            <person name="Sophianopoulou V."/>
            <person name="Squina F.M."/>
            <person name="Sun H."/>
            <person name="Susca A."/>
            <person name="Todd R.B."/>
            <person name="Tsang A."/>
            <person name="Unkles S.E."/>
            <person name="van de Wiele N."/>
            <person name="van Rossen-Uffink D."/>
            <person name="Oliveira J.V."/>
            <person name="Vesth T.C."/>
            <person name="Visser J."/>
            <person name="Yu J.-H."/>
            <person name="Zhou M."/>
            <person name="Andersen M.R."/>
            <person name="Archer D.B."/>
            <person name="Baker S.E."/>
            <person name="Benoit I."/>
            <person name="Brakhage A.A."/>
            <person name="Braus G.H."/>
            <person name="Fischer R."/>
            <person name="Frisvad J.C."/>
            <person name="Goldman G.H."/>
            <person name="Houbraken J."/>
            <person name="Oakley B."/>
            <person name="Pocsi I."/>
            <person name="Scazzocchio C."/>
            <person name="Seiboth B."/>
            <person name="vanKuyk P.A."/>
            <person name="Wortman J."/>
            <person name="Dyer P.S."/>
            <person name="Grigoriev I.V."/>
        </authorList>
    </citation>
    <scope>NUCLEOTIDE SEQUENCE [LARGE SCALE GENOMIC DNA]</scope>
    <source>
        <strain evidence="5">CBS 506.65</strain>
    </source>
</reference>
<dbReference type="AlphaFoldDB" id="A0A1L9SF87"/>
<organism evidence="4 5">
    <name type="scientific">Penicilliopsis zonata CBS 506.65</name>
    <dbReference type="NCBI Taxonomy" id="1073090"/>
    <lineage>
        <taxon>Eukaryota</taxon>
        <taxon>Fungi</taxon>
        <taxon>Dikarya</taxon>
        <taxon>Ascomycota</taxon>
        <taxon>Pezizomycotina</taxon>
        <taxon>Eurotiomycetes</taxon>
        <taxon>Eurotiomycetidae</taxon>
        <taxon>Eurotiales</taxon>
        <taxon>Aspergillaceae</taxon>
        <taxon>Penicilliopsis</taxon>
    </lineage>
</organism>
<protein>
    <recommendedName>
        <fullName evidence="6">Gfo/Idh/MocA-like oxidoreductase N-terminal domain-containing protein</fullName>
    </recommendedName>
</protein>
<feature type="domain" description="GFO/IDH/MocA-like oxidoreductase" evidence="3">
    <location>
        <begin position="161"/>
        <end position="275"/>
    </location>
</feature>
<dbReference type="PANTHER" id="PTHR42840">
    <property type="entry name" value="NAD(P)-BINDING ROSSMANN-FOLD SUPERFAMILY PROTEIN-RELATED"/>
    <property type="match status" value="1"/>
</dbReference>
<sequence>MAIGIALLGAGIWAREQHLPAIAACPDLSLKAIYSRSQASVNTVIAAHQLKDVTAYFDSPTTRGHSLADLLARDDIHAVVIALPILQLPAAIQLAITAGKHVLSEKPVGKDVMTARNLIGWYERRLPLSRSAPVPVWCVGENFRFIDRIVFARQKLLELGGDLQTFRCTVLCMMDPNDKFCKTEWRSKPGFQGGYLLDAGIHFIAMLRYLLAATGQEIQHVAAFTSLQQPHLAPVDTLSGSLRTANGCTGTLQLSFGTPWKTVIQTEVVTSRGAVLIDFADVIVTSALDDGSQQAKTDKSSFDFGFGVEDEVRAFAKGISQPGSAVDPRCTPREALKDLVILQKLLESGQNNGDGRAVC</sequence>
<proteinExistence type="inferred from homology"/>
<evidence type="ECO:0000259" key="3">
    <source>
        <dbReference type="Pfam" id="PF22725"/>
    </source>
</evidence>
<evidence type="ECO:0008006" key="6">
    <source>
        <dbReference type="Google" id="ProtNLM"/>
    </source>
</evidence>
<dbReference type="InterPro" id="IPR000683">
    <property type="entry name" value="Gfo/Idh/MocA-like_OxRdtase_N"/>
</dbReference>
<dbReference type="InterPro" id="IPR055170">
    <property type="entry name" value="GFO_IDH_MocA-like_dom"/>
</dbReference>
<gene>
    <name evidence="4" type="ORF">ASPZODRAFT_17298</name>
</gene>
<dbReference type="PANTHER" id="PTHR42840:SF5">
    <property type="entry name" value="NAD(P)-BINDING ROSSMANN-FOLD SUPERFAMILY PROTEIN"/>
    <property type="match status" value="1"/>
</dbReference>
<dbReference type="InterPro" id="IPR036291">
    <property type="entry name" value="NAD(P)-bd_dom_sf"/>
</dbReference>
<dbReference type="OrthoDB" id="64915at2759"/>
<dbReference type="Proteomes" id="UP000184188">
    <property type="component" value="Unassembled WGS sequence"/>
</dbReference>
<dbReference type="Gene3D" id="3.40.50.720">
    <property type="entry name" value="NAD(P)-binding Rossmann-like Domain"/>
    <property type="match status" value="1"/>
</dbReference>
<dbReference type="GO" id="GO:0005737">
    <property type="term" value="C:cytoplasm"/>
    <property type="evidence" value="ECO:0007669"/>
    <property type="project" value="TreeGrafter"/>
</dbReference>